<organism evidence="1 2">
    <name type="scientific">Carnegiea gigantea</name>
    <dbReference type="NCBI Taxonomy" id="171969"/>
    <lineage>
        <taxon>Eukaryota</taxon>
        <taxon>Viridiplantae</taxon>
        <taxon>Streptophyta</taxon>
        <taxon>Embryophyta</taxon>
        <taxon>Tracheophyta</taxon>
        <taxon>Spermatophyta</taxon>
        <taxon>Magnoliopsida</taxon>
        <taxon>eudicotyledons</taxon>
        <taxon>Gunneridae</taxon>
        <taxon>Pentapetalae</taxon>
        <taxon>Caryophyllales</taxon>
        <taxon>Cactineae</taxon>
        <taxon>Cactaceae</taxon>
        <taxon>Cactoideae</taxon>
        <taxon>Echinocereeae</taxon>
        <taxon>Carnegiea</taxon>
    </lineage>
</organism>
<sequence length="346" mass="38702">MLNPDPFSLSHSFLTSDLSALQLDMGIFQLGVQRCLYLATESSAWRWPSGGRQTFSSISDTKGTNSITLRAWAKPYTESHIKVKFMRPRKGKEKPLRGIHTPLTLSSPPAHAPGFRASKEWGQRMLEPRPTAVTKKSSLKYNNSRDSIEQFPITRFEPPAFGFLAPINYARHEGWQGLRLVIIPSVILKVPSSSPFLGCRLPKRVLDQLAIVPVRDVSPTDRPMHKEKIILPFRLFSTAIVKPFRLLKLYQPITLASLSSFCTVCTNPNVRAKQVSPFSSQVTTNVQILCHDVGTICTGAFILVDDIHDYLVEGKSHVVHQGRLVYRDTVRGNLLTIVSTSGRTIL</sequence>
<evidence type="ECO:0000313" key="2">
    <source>
        <dbReference type="Proteomes" id="UP001153076"/>
    </source>
</evidence>
<name>A0A9Q1GHD9_9CARY</name>
<accession>A0A9Q1GHD9</accession>
<dbReference type="AlphaFoldDB" id="A0A9Q1GHD9"/>
<dbReference type="Proteomes" id="UP001153076">
    <property type="component" value="Unassembled WGS sequence"/>
</dbReference>
<evidence type="ECO:0000313" key="1">
    <source>
        <dbReference type="EMBL" id="KAJ8420686.1"/>
    </source>
</evidence>
<dbReference type="EMBL" id="JAKOGI010003223">
    <property type="protein sequence ID" value="KAJ8420686.1"/>
    <property type="molecule type" value="Genomic_DNA"/>
</dbReference>
<reference evidence="1" key="1">
    <citation type="submission" date="2022-04" db="EMBL/GenBank/DDBJ databases">
        <title>Carnegiea gigantea Genome sequencing and assembly v2.</title>
        <authorList>
            <person name="Copetti D."/>
            <person name="Sanderson M.J."/>
            <person name="Burquez A."/>
            <person name="Wojciechowski M.F."/>
        </authorList>
    </citation>
    <scope>NUCLEOTIDE SEQUENCE</scope>
    <source>
        <strain evidence="1">SGP5-SGP5p</strain>
        <tissue evidence="1">Aerial part</tissue>
    </source>
</reference>
<keyword evidence="2" id="KW-1185">Reference proteome</keyword>
<gene>
    <name evidence="1" type="ORF">Cgig2_017154</name>
</gene>
<proteinExistence type="predicted"/>
<protein>
    <submittedName>
        <fullName evidence="1">Uncharacterized protein</fullName>
    </submittedName>
</protein>
<comment type="caution">
    <text evidence="1">The sequence shown here is derived from an EMBL/GenBank/DDBJ whole genome shotgun (WGS) entry which is preliminary data.</text>
</comment>